<organism evidence="2 3">
    <name type="scientific">Dactylosporangium maewongense</name>
    <dbReference type="NCBI Taxonomy" id="634393"/>
    <lineage>
        <taxon>Bacteria</taxon>
        <taxon>Bacillati</taxon>
        <taxon>Actinomycetota</taxon>
        <taxon>Actinomycetes</taxon>
        <taxon>Micromonosporales</taxon>
        <taxon>Micromonosporaceae</taxon>
        <taxon>Dactylosporangium</taxon>
    </lineage>
</organism>
<dbReference type="Gene3D" id="3.20.20.370">
    <property type="entry name" value="Glycoside hydrolase/deacetylase"/>
    <property type="match status" value="1"/>
</dbReference>
<dbReference type="SUPFAM" id="SSF88713">
    <property type="entry name" value="Glycoside hydrolase/deacetylase"/>
    <property type="match status" value="1"/>
</dbReference>
<dbReference type="InterPro" id="IPR002509">
    <property type="entry name" value="NODB_dom"/>
</dbReference>
<name>A0ABN1ZPJ6_9ACTN</name>
<accession>A0ABN1ZPJ6</accession>
<dbReference type="PANTHER" id="PTHR43123">
    <property type="entry name" value="POLYSACCHARIDE DEACETYLASE-RELATED"/>
    <property type="match status" value="1"/>
</dbReference>
<keyword evidence="3" id="KW-1185">Reference proteome</keyword>
<evidence type="ECO:0000313" key="3">
    <source>
        <dbReference type="Proteomes" id="UP001501470"/>
    </source>
</evidence>
<gene>
    <name evidence="2" type="ORF">GCM10009827_012450</name>
</gene>
<protein>
    <submittedName>
        <fullName evidence="2">Polysaccharide deacetylase family protein</fullName>
    </submittedName>
</protein>
<reference evidence="2 3" key="1">
    <citation type="journal article" date="2019" name="Int. J. Syst. Evol. Microbiol.">
        <title>The Global Catalogue of Microorganisms (GCM) 10K type strain sequencing project: providing services to taxonomists for standard genome sequencing and annotation.</title>
        <authorList>
            <consortium name="The Broad Institute Genomics Platform"/>
            <consortium name="The Broad Institute Genome Sequencing Center for Infectious Disease"/>
            <person name="Wu L."/>
            <person name="Ma J."/>
        </authorList>
    </citation>
    <scope>NUCLEOTIDE SEQUENCE [LARGE SCALE GENOMIC DNA]</scope>
    <source>
        <strain evidence="2 3">JCM 15933</strain>
    </source>
</reference>
<dbReference type="CDD" id="cd10979">
    <property type="entry name" value="CE4_PuuE_like"/>
    <property type="match status" value="1"/>
</dbReference>
<sequence>MRLPDSGRYAYRPITDRPAFAWPHGGGLAAYVAVNVECFAYGGGGATLTPGMDPPNSEHRRYGWRDYGIRVGLWRILDELAARDLPAAFLLNAWVPELYPPVAEALRASGGEIVGHGRTNSELQGGMAEDEERTLIEESTALLTAAFGTRPAGWMSPGATQSANTPDLLAEAGYTYTLDWPIDDQPVWLSTRGGPLLNVPYPLETNDYPQVLSRGHTGREFADIAHDHLTEMLTQVGPARTPLVYALSLHPFTAGQPHRLHALRRVLDLLAERRDDIWLTTPGAIAEHYAAQVTA</sequence>
<evidence type="ECO:0000313" key="2">
    <source>
        <dbReference type="EMBL" id="GAA1501853.1"/>
    </source>
</evidence>
<dbReference type="InterPro" id="IPR011330">
    <property type="entry name" value="Glyco_hydro/deAcase_b/a-brl"/>
</dbReference>
<dbReference type="RefSeq" id="WP_344500380.1">
    <property type="nucleotide sequence ID" value="NZ_BAAAQD010000001.1"/>
</dbReference>
<proteinExistence type="predicted"/>
<dbReference type="EMBL" id="BAAAQD010000001">
    <property type="protein sequence ID" value="GAA1501853.1"/>
    <property type="molecule type" value="Genomic_DNA"/>
</dbReference>
<dbReference type="Proteomes" id="UP001501470">
    <property type="component" value="Unassembled WGS sequence"/>
</dbReference>
<dbReference type="Pfam" id="PF01522">
    <property type="entry name" value="Polysacc_deac_1"/>
    <property type="match status" value="1"/>
</dbReference>
<dbReference type="PANTHER" id="PTHR43123:SF4">
    <property type="entry name" value="POLYSACCHARIDE DEACETYLASE"/>
    <property type="match status" value="1"/>
</dbReference>
<comment type="caution">
    <text evidence="2">The sequence shown here is derived from an EMBL/GenBank/DDBJ whole genome shotgun (WGS) entry which is preliminary data.</text>
</comment>
<evidence type="ECO:0000259" key="1">
    <source>
        <dbReference type="Pfam" id="PF01522"/>
    </source>
</evidence>
<feature type="domain" description="NodB homology" evidence="1">
    <location>
        <begin position="67"/>
        <end position="176"/>
    </location>
</feature>